<evidence type="ECO:0000313" key="1">
    <source>
        <dbReference type="EMBL" id="SVA39162.1"/>
    </source>
</evidence>
<gene>
    <name evidence="1" type="ORF">METZ01_LOCUS92016</name>
</gene>
<protein>
    <submittedName>
        <fullName evidence="1">Uncharacterized protein</fullName>
    </submittedName>
</protein>
<organism evidence="1">
    <name type="scientific">marine metagenome</name>
    <dbReference type="NCBI Taxonomy" id="408172"/>
    <lineage>
        <taxon>unclassified sequences</taxon>
        <taxon>metagenomes</taxon>
        <taxon>ecological metagenomes</taxon>
    </lineage>
</organism>
<dbReference type="AlphaFoldDB" id="A0A381VFU8"/>
<name>A0A381VFU8_9ZZZZ</name>
<sequence length="167" mass="19198">MFKSLKNSGDLKDSLFVEAPFDLCEQSAYGVFIGSEDTIDGELPKYECIETISLLKDGSYEDGWYIVHTGLTKGSLEFQFEPEGGDFDINELVIEYQKVNLSELSDDLYGELNFNVLSNILYKGDFIDEYDEAELIDRGIDREVHILQIKDEKINTVYKNRNYLEEC</sequence>
<reference evidence="1" key="1">
    <citation type="submission" date="2018-05" db="EMBL/GenBank/DDBJ databases">
        <authorList>
            <person name="Lanie J.A."/>
            <person name="Ng W.-L."/>
            <person name="Kazmierczak K.M."/>
            <person name="Andrzejewski T.M."/>
            <person name="Davidsen T.M."/>
            <person name="Wayne K.J."/>
            <person name="Tettelin H."/>
            <person name="Glass J.I."/>
            <person name="Rusch D."/>
            <person name="Podicherti R."/>
            <person name="Tsui H.-C.T."/>
            <person name="Winkler M.E."/>
        </authorList>
    </citation>
    <scope>NUCLEOTIDE SEQUENCE</scope>
</reference>
<accession>A0A381VFU8</accession>
<dbReference type="EMBL" id="UINC01008708">
    <property type="protein sequence ID" value="SVA39162.1"/>
    <property type="molecule type" value="Genomic_DNA"/>
</dbReference>
<proteinExistence type="predicted"/>